<evidence type="ECO:0000256" key="3">
    <source>
        <dbReference type="ARBA" id="ARBA00023163"/>
    </source>
</evidence>
<evidence type="ECO:0000313" key="7">
    <source>
        <dbReference type="Proteomes" id="UP001595444"/>
    </source>
</evidence>
<keyword evidence="7" id="KW-1185">Reference proteome</keyword>
<dbReference type="PROSITE" id="PS01081">
    <property type="entry name" value="HTH_TETR_1"/>
    <property type="match status" value="1"/>
</dbReference>
<sequence>MPKRDPKHMQERRQQILDAAIMCFTERGYEAATMKQISEQAGLSIGALYTHFKNKRELIIELLEWANEHRGNIQINSLEELKAFFHAGADELSGEKNPGLHHLNIHILQSCFTDKEIRAALAKSTESSQRLMEHTLTKLKEKGEIRADYDIQASALLLAHIGTSATLHSFISSDITSDSIRSILIQQLNLMKPI</sequence>
<dbReference type="Pfam" id="PF00440">
    <property type="entry name" value="TetR_N"/>
    <property type="match status" value="1"/>
</dbReference>
<evidence type="ECO:0000256" key="1">
    <source>
        <dbReference type="ARBA" id="ARBA00023015"/>
    </source>
</evidence>
<dbReference type="Gene3D" id="1.10.357.10">
    <property type="entry name" value="Tetracycline Repressor, domain 2"/>
    <property type="match status" value="1"/>
</dbReference>
<dbReference type="PANTHER" id="PTHR47506:SF6">
    <property type="entry name" value="HTH-TYPE TRANSCRIPTIONAL REPRESSOR NEMR"/>
    <property type="match status" value="1"/>
</dbReference>
<dbReference type="RefSeq" id="WP_194215433.1">
    <property type="nucleotide sequence ID" value="NZ_CP061205.1"/>
</dbReference>
<dbReference type="PANTHER" id="PTHR47506">
    <property type="entry name" value="TRANSCRIPTIONAL REGULATORY PROTEIN"/>
    <property type="match status" value="1"/>
</dbReference>
<dbReference type="EMBL" id="JBHRSL010000027">
    <property type="protein sequence ID" value="MFC3053617.1"/>
    <property type="molecule type" value="Genomic_DNA"/>
</dbReference>
<dbReference type="Proteomes" id="UP001595444">
    <property type="component" value="Unassembled WGS sequence"/>
</dbReference>
<feature type="domain" description="HTH tetR-type" evidence="5">
    <location>
        <begin position="10"/>
        <end position="70"/>
    </location>
</feature>
<feature type="DNA-binding region" description="H-T-H motif" evidence="4">
    <location>
        <begin position="33"/>
        <end position="52"/>
    </location>
</feature>
<evidence type="ECO:0000256" key="2">
    <source>
        <dbReference type="ARBA" id="ARBA00023125"/>
    </source>
</evidence>
<evidence type="ECO:0000259" key="5">
    <source>
        <dbReference type="PROSITE" id="PS50977"/>
    </source>
</evidence>
<keyword evidence="3" id="KW-0804">Transcription</keyword>
<dbReference type="PRINTS" id="PR00455">
    <property type="entry name" value="HTHTETR"/>
</dbReference>
<proteinExistence type="predicted"/>
<dbReference type="SUPFAM" id="SSF46689">
    <property type="entry name" value="Homeodomain-like"/>
    <property type="match status" value="1"/>
</dbReference>
<comment type="caution">
    <text evidence="6">The sequence shown here is derived from an EMBL/GenBank/DDBJ whole genome shotgun (WGS) entry which is preliminary data.</text>
</comment>
<gene>
    <name evidence="6" type="ORF">ACFOKA_17080</name>
</gene>
<keyword evidence="2 4" id="KW-0238">DNA-binding</keyword>
<name>A0ABV7D9C0_9PROT</name>
<dbReference type="InterPro" id="IPR009057">
    <property type="entry name" value="Homeodomain-like_sf"/>
</dbReference>
<accession>A0ABV7D9C0</accession>
<protein>
    <submittedName>
        <fullName evidence="6">TetR/AcrR family transcriptional regulator</fullName>
    </submittedName>
</protein>
<dbReference type="SUPFAM" id="SSF48498">
    <property type="entry name" value="Tetracyclin repressor-like, C-terminal domain"/>
    <property type="match status" value="1"/>
</dbReference>
<evidence type="ECO:0000256" key="4">
    <source>
        <dbReference type="PROSITE-ProRule" id="PRU00335"/>
    </source>
</evidence>
<dbReference type="PROSITE" id="PS50977">
    <property type="entry name" value="HTH_TETR_2"/>
    <property type="match status" value="1"/>
</dbReference>
<reference evidence="7" key="1">
    <citation type="journal article" date="2019" name="Int. J. Syst. Evol. Microbiol.">
        <title>The Global Catalogue of Microorganisms (GCM) 10K type strain sequencing project: providing services to taxonomists for standard genome sequencing and annotation.</title>
        <authorList>
            <consortium name="The Broad Institute Genomics Platform"/>
            <consortium name="The Broad Institute Genome Sequencing Center for Infectious Disease"/>
            <person name="Wu L."/>
            <person name="Ma J."/>
        </authorList>
    </citation>
    <scope>NUCLEOTIDE SEQUENCE [LARGE SCALE GENOMIC DNA]</scope>
    <source>
        <strain evidence="7">KCTC 62164</strain>
    </source>
</reference>
<dbReference type="InterPro" id="IPR001647">
    <property type="entry name" value="HTH_TetR"/>
</dbReference>
<organism evidence="6 7">
    <name type="scientific">Kordiimonas pumila</name>
    <dbReference type="NCBI Taxonomy" id="2161677"/>
    <lineage>
        <taxon>Bacteria</taxon>
        <taxon>Pseudomonadati</taxon>
        <taxon>Pseudomonadota</taxon>
        <taxon>Alphaproteobacteria</taxon>
        <taxon>Kordiimonadales</taxon>
        <taxon>Kordiimonadaceae</taxon>
        <taxon>Kordiimonas</taxon>
    </lineage>
</organism>
<dbReference type="InterPro" id="IPR023772">
    <property type="entry name" value="DNA-bd_HTH_TetR-type_CS"/>
</dbReference>
<dbReference type="InterPro" id="IPR036271">
    <property type="entry name" value="Tet_transcr_reg_TetR-rel_C_sf"/>
</dbReference>
<keyword evidence="1" id="KW-0805">Transcription regulation</keyword>
<evidence type="ECO:0000313" key="6">
    <source>
        <dbReference type="EMBL" id="MFC3053617.1"/>
    </source>
</evidence>